<proteinExistence type="predicted"/>
<dbReference type="AlphaFoldDB" id="A0A8J5JDV5"/>
<sequence>MNEDNRYRRHSFHSTETYSKPRLFSSFKNSSVIHDNEDQKENTQRKRLLSDSAIIQFTKARSFPREAPWGSEQKIVTPAYHELPIQSGRWKYEECEGVKGVSEQPLDQSPPVVLRRRTCSAIEKRRSPDQRFSETQLVKSVFARHRIIPATFANYRYTNALEIVLPEVLRRIFFYKYGGPCNLTLEEYFTQNLQYSREKLKSIFGSTLRKKLNVKPTELTCNDVSLWYKLLQVGCNLAPPESMVWYEDGFDNDSLEHILWELKEMRNVRVHGETSACTLTIPEYLDRLQKLKELCQLTIKAASGETGDLDHFMEEIKKDLGQYELDIASLPLN</sequence>
<protein>
    <submittedName>
        <fullName evidence="1">Uncharacterized protein</fullName>
    </submittedName>
</protein>
<dbReference type="Proteomes" id="UP000747542">
    <property type="component" value="Unassembled WGS sequence"/>
</dbReference>
<reference evidence="1" key="1">
    <citation type="journal article" date="2021" name="Sci. Adv.">
        <title>The American lobster genome reveals insights on longevity, neural, and immune adaptations.</title>
        <authorList>
            <person name="Polinski J.M."/>
            <person name="Zimin A.V."/>
            <person name="Clark K.F."/>
            <person name="Kohn A.B."/>
            <person name="Sadowski N."/>
            <person name="Timp W."/>
            <person name="Ptitsyn A."/>
            <person name="Khanna P."/>
            <person name="Romanova D.Y."/>
            <person name="Williams P."/>
            <person name="Greenwood S.J."/>
            <person name="Moroz L.L."/>
            <person name="Walt D.R."/>
            <person name="Bodnar A.G."/>
        </authorList>
    </citation>
    <scope>NUCLEOTIDE SEQUENCE</scope>
    <source>
        <strain evidence="1">GMGI-L3</strain>
    </source>
</reference>
<organism evidence="1 2">
    <name type="scientific">Homarus americanus</name>
    <name type="common">American lobster</name>
    <dbReference type="NCBI Taxonomy" id="6706"/>
    <lineage>
        <taxon>Eukaryota</taxon>
        <taxon>Metazoa</taxon>
        <taxon>Ecdysozoa</taxon>
        <taxon>Arthropoda</taxon>
        <taxon>Crustacea</taxon>
        <taxon>Multicrustacea</taxon>
        <taxon>Malacostraca</taxon>
        <taxon>Eumalacostraca</taxon>
        <taxon>Eucarida</taxon>
        <taxon>Decapoda</taxon>
        <taxon>Pleocyemata</taxon>
        <taxon>Astacidea</taxon>
        <taxon>Nephropoidea</taxon>
        <taxon>Nephropidae</taxon>
        <taxon>Homarus</taxon>
    </lineage>
</organism>
<comment type="caution">
    <text evidence="1">The sequence shown here is derived from an EMBL/GenBank/DDBJ whole genome shotgun (WGS) entry which is preliminary data.</text>
</comment>
<evidence type="ECO:0000313" key="2">
    <source>
        <dbReference type="Proteomes" id="UP000747542"/>
    </source>
</evidence>
<dbReference type="EMBL" id="JAHLQT010043652">
    <property type="protein sequence ID" value="KAG7154871.1"/>
    <property type="molecule type" value="Genomic_DNA"/>
</dbReference>
<name>A0A8J5JDV5_HOMAM</name>
<keyword evidence="2" id="KW-1185">Reference proteome</keyword>
<evidence type="ECO:0000313" key="1">
    <source>
        <dbReference type="EMBL" id="KAG7154871.1"/>
    </source>
</evidence>
<accession>A0A8J5JDV5</accession>
<gene>
    <name evidence="1" type="ORF">Hamer_G021203</name>
</gene>